<keyword evidence="3" id="KW-0732">Signal</keyword>
<organism evidence="4 5">
    <name type="scientific">Alteraurantiacibacter aestuarii</name>
    <dbReference type="NCBI Taxonomy" id="650004"/>
    <lineage>
        <taxon>Bacteria</taxon>
        <taxon>Pseudomonadati</taxon>
        <taxon>Pseudomonadota</taxon>
        <taxon>Alphaproteobacteria</taxon>
        <taxon>Sphingomonadales</taxon>
        <taxon>Erythrobacteraceae</taxon>
        <taxon>Alteraurantiacibacter</taxon>
    </lineage>
</organism>
<evidence type="ECO:0000313" key="4">
    <source>
        <dbReference type="EMBL" id="MXO87795.1"/>
    </source>
</evidence>
<reference evidence="4 5" key="1">
    <citation type="submission" date="2019-12" db="EMBL/GenBank/DDBJ databases">
        <title>Genomic-based taxomic classification of the family Erythrobacteraceae.</title>
        <authorList>
            <person name="Xu L."/>
        </authorList>
    </citation>
    <scope>NUCLEOTIDE SEQUENCE [LARGE SCALE GENOMIC DNA]</scope>
    <source>
        <strain evidence="4 5">JCM 16339</strain>
    </source>
</reference>
<dbReference type="RefSeq" id="WP_160589747.1">
    <property type="nucleotide sequence ID" value="NZ_BAAAFP010000002.1"/>
</dbReference>
<evidence type="ECO:0000256" key="3">
    <source>
        <dbReference type="SAM" id="SignalP"/>
    </source>
</evidence>
<accession>A0A844ZJ34</accession>
<keyword evidence="2" id="KW-0472">Membrane</keyword>
<dbReference type="EMBL" id="WTYY01000002">
    <property type="protein sequence ID" value="MXO87795.1"/>
    <property type="molecule type" value="Genomic_DNA"/>
</dbReference>
<feature type="region of interest" description="Disordered" evidence="1">
    <location>
        <begin position="78"/>
        <end position="113"/>
    </location>
</feature>
<sequence>MKSISKALAKGTIATVAAGALAVGMAAPANAQDRNHRNNNHISTGEVIAGAVILGGLAAVIASSDNNRRYDDRRYDDRRYNDRDYNDRRYNDRDRYDDRRSGSRYGYNGRGNPDRAVEQCVRAAERQAERWGGGRADVTQIRDVERERGGFEVTGRIAVRTNDYRGRNSRNRGWDEGRFTCDFRRGRVVDIDYRGIRGL</sequence>
<name>A0A844ZJ34_9SPHN</name>
<keyword evidence="2" id="KW-0812">Transmembrane</keyword>
<proteinExistence type="predicted"/>
<feature type="transmembrane region" description="Helical" evidence="2">
    <location>
        <begin position="47"/>
        <end position="64"/>
    </location>
</feature>
<keyword evidence="2" id="KW-1133">Transmembrane helix</keyword>
<feature type="chain" id="PRO_5032829877" evidence="3">
    <location>
        <begin position="32"/>
        <end position="199"/>
    </location>
</feature>
<gene>
    <name evidence="4" type="ORF">GRI32_03480</name>
</gene>
<evidence type="ECO:0000256" key="2">
    <source>
        <dbReference type="SAM" id="Phobius"/>
    </source>
</evidence>
<keyword evidence="5" id="KW-1185">Reference proteome</keyword>
<feature type="compositionally biased region" description="Basic and acidic residues" evidence="1">
    <location>
        <begin position="78"/>
        <end position="101"/>
    </location>
</feature>
<dbReference type="Proteomes" id="UP000435243">
    <property type="component" value="Unassembled WGS sequence"/>
</dbReference>
<evidence type="ECO:0000256" key="1">
    <source>
        <dbReference type="SAM" id="MobiDB-lite"/>
    </source>
</evidence>
<evidence type="ECO:0000313" key="5">
    <source>
        <dbReference type="Proteomes" id="UP000435243"/>
    </source>
</evidence>
<comment type="caution">
    <text evidence="4">The sequence shown here is derived from an EMBL/GenBank/DDBJ whole genome shotgun (WGS) entry which is preliminary data.</text>
</comment>
<protein>
    <submittedName>
        <fullName evidence="4">Uncharacterized protein</fullName>
    </submittedName>
</protein>
<dbReference type="OrthoDB" id="7452714at2"/>
<dbReference type="AlphaFoldDB" id="A0A844ZJ34"/>
<feature type="signal peptide" evidence="3">
    <location>
        <begin position="1"/>
        <end position="31"/>
    </location>
</feature>